<protein>
    <submittedName>
        <fullName evidence="1">Pentatricopeptide repeat</fullName>
    </submittedName>
</protein>
<organism evidence="1 2">
    <name type="scientific">Melia azedarach</name>
    <name type="common">Chinaberry tree</name>
    <dbReference type="NCBI Taxonomy" id="155640"/>
    <lineage>
        <taxon>Eukaryota</taxon>
        <taxon>Viridiplantae</taxon>
        <taxon>Streptophyta</taxon>
        <taxon>Embryophyta</taxon>
        <taxon>Tracheophyta</taxon>
        <taxon>Spermatophyta</taxon>
        <taxon>Magnoliopsida</taxon>
        <taxon>eudicotyledons</taxon>
        <taxon>Gunneridae</taxon>
        <taxon>Pentapetalae</taxon>
        <taxon>rosids</taxon>
        <taxon>malvids</taxon>
        <taxon>Sapindales</taxon>
        <taxon>Meliaceae</taxon>
        <taxon>Melia</taxon>
    </lineage>
</organism>
<accession>A0ACC1XNZ6</accession>
<proteinExistence type="predicted"/>
<evidence type="ECO:0000313" key="1">
    <source>
        <dbReference type="EMBL" id="KAJ4713068.1"/>
    </source>
</evidence>
<sequence length="643" mass="72097">MLKLTLAIPSSPSSLPTSPSLQNQLKPNGIINFKPKRLKPNYPLSLAQPPTSLSLFYFNLYLQFYVKAGDMHGATNLFNSMPQRTLISWTILMSGYAKHGPVDATLLLFVDMLYNGSVRPDPFVYSVVLRACAELKNLSFGRGIHSHVLKRAGVVDGFVEKALVNMYASCARLGDAVGVFDGIQKPDLVACCSLLSGYMKNGLEEEGFGFFLEMISDGVELDAFVFSMVIKGCANLENLEFGKQIHCCLFKMGFGSCLFLDNSLMDFYAKCGDLEGLRQVFSGMYEKDLVSWNTLIMGYVHNKLYLKAVKVFRILMEEVSECDDFAITGILKAINCLGNLDLGREVHGYIIRVGLESNHHVICSLLDMYIECVNHDKSNPRDMIPLKLYNYFEGRKFDGYFVASMLKWCSLQSNLDTGEVFHSLIIKLDLKYDPYVISSLIDMYSKCGISEAALRVFQRVEDPGIAAWSTLISGFCYNGCYAQALGLFRKMQFNSIEANEFTFTSVLLACLALNDLRKGRELHCNILRTGYGSNVSVINMLVHLYSDLWHHKQALKLCSLISDVEISWNTLLKACIKAKDSEMIHKLLGRIQLDPNSACDILNSCANPVLLNVGTQAKAYTTKREYHLIPCGRQLSNQHVFRM</sequence>
<dbReference type="Proteomes" id="UP001164539">
    <property type="component" value="Chromosome 8"/>
</dbReference>
<reference evidence="1 2" key="1">
    <citation type="journal article" date="2023" name="Science">
        <title>Complex scaffold remodeling in plant triterpene biosynthesis.</title>
        <authorList>
            <person name="De La Pena R."/>
            <person name="Hodgson H."/>
            <person name="Liu J.C."/>
            <person name="Stephenson M.J."/>
            <person name="Martin A.C."/>
            <person name="Owen C."/>
            <person name="Harkess A."/>
            <person name="Leebens-Mack J."/>
            <person name="Jimenez L.E."/>
            <person name="Osbourn A."/>
            <person name="Sattely E.S."/>
        </authorList>
    </citation>
    <scope>NUCLEOTIDE SEQUENCE [LARGE SCALE GENOMIC DNA]</scope>
    <source>
        <strain evidence="2">cv. JPN11</strain>
        <tissue evidence="1">Leaf</tissue>
    </source>
</reference>
<comment type="caution">
    <text evidence="1">The sequence shown here is derived from an EMBL/GenBank/DDBJ whole genome shotgun (WGS) entry which is preliminary data.</text>
</comment>
<evidence type="ECO:0000313" key="2">
    <source>
        <dbReference type="Proteomes" id="UP001164539"/>
    </source>
</evidence>
<name>A0ACC1XNZ6_MELAZ</name>
<keyword evidence="2" id="KW-1185">Reference proteome</keyword>
<dbReference type="EMBL" id="CM051401">
    <property type="protein sequence ID" value="KAJ4713068.1"/>
    <property type="molecule type" value="Genomic_DNA"/>
</dbReference>
<gene>
    <name evidence="1" type="ORF">OWV82_015213</name>
</gene>